<dbReference type="GO" id="GO:0003887">
    <property type="term" value="F:DNA-directed DNA polymerase activity"/>
    <property type="evidence" value="ECO:0007669"/>
    <property type="project" value="UniProtKB-KW"/>
</dbReference>
<dbReference type="RefSeq" id="WP_090927505.1">
    <property type="nucleotide sequence ID" value="NZ_FOTY01000019.1"/>
</dbReference>
<evidence type="ECO:0000256" key="8">
    <source>
        <dbReference type="ARBA" id="ARBA00022932"/>
    </source>
</evidence>
<dbReference type="GO" id="GO:0008408">
    <property type="term" value="F:3'-5' exonuclease activity"/>
    <property type="evidence" value="ECO:0007669"/>
    <property type="project" value="InterPro"/>
</dbReference>
<dbReference type="AlphaFoldDB" id="A0A1I4NNJ6"/>
<evidence type="ECO:0000256" key="9">
    <source>
        <dbReference type="ARBA" id="ARBA00025611"/>
    </source>
</evidence>
<dbReference type="InterPro" id="IPR004805">
    <property type="entry name" value="DnaE2/DnaE/PolC"/>
</dbReference>
<accession>A0A1I4NNJ6</accession>
<sequence>MEFVHLHIHTEYSLLESTARMDTLIKQASEAGMHALAITDKNAMHGVVPFYKKCVKAGIKPIIGMELWVEGIKRSGSYPVLFLAENNSGYRELMRLSTVKQTEQTITLDRITAVLENAVTVFPYAESEPAVLLRDAEKAGAAEVLQTWMNRAGTLPMYMERQPVQGEDDMVQAWKDLAGEQNLLLAAGFNVHMTSPEEQEVLLALKAVETGQRLPEVSAQQIKHQGWMNDDEGIRRLLEQEPEVIRETNRIAQRCSVTIEFNQSLLPSFPLPSGYTAQSLLRERCYAGIHFRYGEPKQAVRERLEHELGIIHDMGFEDYFLLVADFVDFARRQGMLVGPGRGSAAGSLVSYVLEITDVDPVRHDLLFERFLNPERLNMPDIDIDFPDYRRDEVIEYAARTYGRDHVAQIVTFGTFGARAALRDTGRILEAPQALVDRLASFIPQGPGTSLRKTYNENQMMRDLLEKESTAYLIFRLAVQLEGLPRHTSVHAAGVVMSGSRLFDHVPLMKKDGNVLLTQYAMDDLEELGLLKMDFLGLKNLSLLERMTSSIRSKENEIIDLRRLPLDDTAVYTMLSDGDTTGIFQLESAGMRRALRQIQPDRFEDIAAVNALYRPGPMENIPVYAERKNNQTDPEYPHEDLKHILAPTYGVIVYQEQIMQIASTMAGYTFGESDLLRRAVSKKDRTVLEQERTRFLEGAQKRGYDEQIAEAVYDLIVKFADYGFNRSHAAAYSFIAYQLAYLKAHYPAHFFAALLTLHNGNPDKMGEYIREAVQKNIAVLPPSVNESTTVFQAFSQSIRFGLLPVKNVNAEMARRLTEERRHGKYRGFIDFLMRMDSEVLKRRPLEMLIKAGAFDDFGMDRAVLLASLDRAMEYAAFQKDIGALLPEGEMDFRFVDMPPFTELENYEAEKEAAGFYLTGHPLHKYEQVLAPFEPVPFHRELPGKKRDVWAAGIVEEVKNIRTRQGQSMAFAGLTDGTGSMETVFFPDVYRNSRSLLQEQRPILIRGRPDQKAEGNKLLVDEVLDLEELYQTAGDVLYLKLTSRQGDLQKAKKIKDIVKRYPGGTLVCLYYENEKTAVRLSDKYRVSEKDALLKDLKTVLPEEFVVLKKHRG</sequence>
<dbReference type="InterPro" id="IPR004365">
    <property type="entry name" value="NA-bd_OB_tRNA"/>
</dbReference>
<gene>
    <name evidence="12" type="ORF">SAMN04488054_11930</name>
</gene>
<keyword evidence="5" id="KW-0808">Transferase</keyword>
<comment type="subcellular location">
    <subcellularLocation>
        <location evidence="1">Cytoplasm</location>
    </subcellularLocation>
</comment>
<evidence type="ECO:0000256" key="2">
    <source>
        <dbReference type="ARBA" id="ARBA00009496"/>
    </source>
</evidence>
<dbReference type="Pfam" id="PF02811">
    <property type="entry name" value="PHP"/>
    <property type="match status" value="1"/>
</dbReference>
<keyword evidence="7" id="KW-0235">DNA replication</keyword>
<dbReference type="InterPro" id="IPR041931">
    <property type="entry name" value="DNA_pol3_alpha_thumb_dom"/>
</dbReference>
<dbReference type="OrthoDB" id="9803237at2"/>
<dbReference type="CDD" id="cd04485">
    <property type="entry name" value="DnaE_OBF"/>
    <property type="match status" value="1"/>
</dbReference>
<dbReference type="Pfam" id="PF01336">
    <property type="entry name" value="tRNA_anti-codon"/>
    <property type="match status" value="1"/>
</dbReference>
<evidence type="ECO:0000256" key="5">
    <source>
        <dbReference type="ARBA" id="ARBA00022679"/>
    </source>
</evidence>
<dbReference type="InterPro" id="IPR029460">
    <property type="entry name" value="DNAPol_HHH"/>
</dbReference>
<dbReference type="PANTHER" id="PTHR32294">
    <property type="entry name" value="DNA POLYMERASE III SUBUNIT ALPHA"/>
    <property type="match status" value="1"/>
</dbReference>
<evidence type="ECO:0000256" key="10">
    <source>
        <dbReference type="ARBA" id="ARBA00049244"/>
    </source>
</evidence>
<dbReference type="STRING" id="266892.SAMN04488054_11930"/>
<protein>
    <recommendedName>
        <fullName evidence="4">DNA polymerase III subunit alpha</fullName>
        <ecNumber evidence="3">2.7.7.7</ecNumber>
    </recommendedName>
</protein>
<dbReference type="NCBIfam" id="TIGR00594">
    <property type="entry name" value="polc"/>
    <property type="match status" value="1"/>
</dbReference>
<evidence type="ECO:0000256" key="7">
    <source>
        <dbReference type="ARBA" id="ARBA00022705"/>
    </source>
</evidence>
<dbReference type="GO" id="GO:0006260">
    <property type="term" value="P:DNA replication"/>
    <property type="evidence" value="ECO:0007669"/>
    <property type="project" value="UniProtKB-KW"/>
</dbReference>
<dbReference type="InterPro" id="IPR011708">
    <property type="entry name" value="DNA_pol3_alpha_NTPase_dom"/>
</dbReference>
<keyword evidence="8" id="KW-0239">DNA-directed DNA polymerase</keyword>
<dbReference type="Gene3D" id="1.10.10.1600">
    <property type="entry name" value="Bacterial DNA polymerase III alpha subunit, thumb domain"/>
    <property type="match status" value="1"/>
</dbReference>
<dbReference type="Gene3D" id="3.20.20.140">
    <property type="entry name" value="Metal-dependent hydrolases"/>
    <property type="match status" value="1"/>
</dbReference>
<evidence type="ECO:0000259" key="11">
    <source>
        <dbReference type="SMART" id="SM00481"/>
    </source>
</evidence>
<keyword evidence="6" id="KW-0548">Nucleotidyltransferase</keyword>
<dbReference type="EMBL" id="FOTY01000019">
    <property type="protein sequence ID" value="SFM16945.1"/>
    <property type="molecule type" value="Genomic_DNA"/>
</dbReference>
<dbReference type="Pfam" id="PF17657">
    <property type="entry name" value="DNA_pol3_finger"/>
    <property type="match status" value="1"/>
</dbReference>
<evidence type="ECO:0000256" key="3">
    <source>
        <dbReference type="ARBA" id="ARBA00012417"/>
    </source>
</evidence>
<reference evidence="12 13" key="1">
    <citation type="submission" date="2016-10" db="EMBL/GenBank/DDBJ databases">
        <authorList>
            <person name="de Groot N.N."/>
        </authorList>
    </citation>
    <scope>NUCLEOTIDE SEQUENCE [LARGE SCALE GENOMIC DNA]</scope>
    <source>
        <strain evidence="12 13">CGMCC 1.6134</strain>
    </source>
</reference>
<comment type="function">
    <text evidence="9">DNA polymerase III is a complex, multichain enzyme responsible for most of the replicative synthesis in bacteria. This DNA polymerase also exhibits 3' to 5' exonuclease activity. The alpha chain is the DNA polymerase.</text>
</comment>
<evidence type="ECO:0000256" key="6">
    <source>
        <dbReference type="ARBA" id="ARBA00022695"/>
    </source>
</evidence>
<evidence type="ECO:0000256" key="1">
    <source>
        <dbReference type="ARBA" id="ARBA00004496"/>
    </source>
</evidence>
<dbReference type="GO" id="GO:0005737">
    <property type="term" value="C:cytoplasm"/>
    <property type="evidence" value="ECO:0007669"/>
    <property type="project" value="UniProtKB-SubCell"/>
</dbReference>
<dbReference type="Proteomes" id="UP000199668">
    <property type="component" value="Unassembled WGS sequence"/>
</dbReference>
<proteinExistence type="inferred from homology"/>
<dbReference type="InterPro" id="IPR016195">
    <property type="entry name" value="Pol/histidinol_Pase-like"/>
</dbReference>
<keyword evidence="13" id="KW-1185">Reference proteome</keyword>
<name>A0A1I4NNJ6_9BACI</name>
<dbReference type="EC" id="2.7.7.7" evidence="3"/>
<dbReference type="Gene3D" id="1.10.150.870">
    <property type="match status" value="1"/>
</dbReference>
<organism evidence="12 13">
    <name type="scientific">Salibacterium qingdaonense</name>
    <dbReference type="NCBI Taxonomy" id="266892"/>
    <lineage>
        <taxon>Bacteria</taxon>
        <taxon>Bacillati</taxon>
        <taxon>Bacillota</taxon>
        <taxon>Bacilli</taxon>
        <taxon>Bacillales</taxon>
        <taxon>Bacillaceae</taxon>
    </lineage>
</organism>
<feature type="domain" description="Polymerase/histidinol phosphatase N-terminal" evidence="11">
    <location>
        <begin position="4"/>
        <end position="71"/>
    </location>
</feature>
<dbReference type="InterPro" id="IPR003141">
    <property type="entry name" value="Pol/His_phosphatase_N"/>
</dbReference>
<dbReference type="NCBIfam" id="NF004226">
    <property type="entry name" value="PRK05673.1"/>
    <property type="match status" value="1"/>
</dbReference>
<dbReference type="SUPFAM" id="SSF89550">
    <property type="entry name" value="PHP domain-like"/>
    <property type="match status" value="1"/>
</dbReference>
<comment type="catalytic activity">
    <reaction evidence="10">
        <text>DNA(n) + a 2'-deoxyribonucleoside 5'-triphosphate = DNA(n+1) + diphosphate</text>
        <dbReference type="Rhea" id="RHEA:22508"/>
        <dbReference type="Rhea" id="RHEA-COMP:17339"/>
        <dbReference type="Rhea" id="RHEA-COMP:17340"/>
        <dbReference type="ChEBI" id="CHEBI:33019"/>
        <dbReference type="ChEBI" id="CHEBI:61560"/>
        <dbReference type="ChEBI" id="CHEBI:173112"/>
        <dbReference type="EC" id="2.7.7.7"/>
    </reaction>
</comment>
<dbReference type="Pfam" id="PF07733">
    <property type="entry name" value="DNA_pol3_alpha"/>
    <property type="match status" value="1"/>
</dbReference>
<dbReference type="InterPro" id="IPR040982">
    <property type="entry name" value="DNA_pol3_finger"/>
</dbReference>
<dbReference type="PANTHER" id="PTHR32294:SF0">
    <property type="entry name" value="DNA POLYMERASE III SUBUNIT ALPHA"/>
    <property type="match status" value="1"/>
</dbReference>
<dbReference type="SMART" id="SM00481">
    <property type="entry name" value="POLIIIAc"/>
    <property type="match status" value="1"/>
</dbReference>
<evidence type="ECO:0000313" key="12">
    <source>
        <dbReference type="EMBL" id="SFM16945.1"/>
    </source>
</evidence>
<dbReference type="InterPro" id="IPR004013">
    <property type="entry name" value="PHP_dom"/>
</dbReference>
<comment type="similarity">
    <text evidence="2">Belongs to the DNA polymerase type-C family. DnaE subfamily.</text>
</comment>
<evidence type="ECO:0000256" key="4">
    <source>
        <dbReference type="ARBA" id="ARBA00019114"/>
    </source>
</evidence>
<dbReference type="GO" id="GO:0003676">
    <property type="term" value="F:nucleic acid binding"/>
    <property type="evidence" value="ECO:0007669"/>
    <property type="project" value="InterPro"/>
</dbReference>
<dbReference type="Pfam" id="PF14579">
    <property type="entry name" value="HHH_6"/>
    <property type="match status" value="1"/>
</dbReference>
<evidence type="ECO:0000313" key="13">
    <source>
        <dbReference type="Proteomes" id="UP000199668"/>
    </source>
</evidence>